<dbReference type="STRING" id="543379.A0A232EFB9"/>
<dbReference type="GO" id="GO:0006310">
    <property type="term" value="P:DNA recombination"/>
    <property type="evidence" value="ECO:0007669"/>
    <property type="project" value="UniProtKB-KW"/>
</dbReference>
<evidence type="ECO:0000256" key="2">
    <source>
        <dbReference type="ARBA" id="ARBA00023172"/>
    </source>
</evidence>
<name>A0A232EFB9_9HYME</name>
<dbReference type="PANTHER" id="PTHR30349">
    <property type="entry name" value="PHAGE INTEGRASE-RELATED"/>
    <property type="match status" value="1"/>
</dbReference>
<reference evidence="4 5" key="1">
    <citation type="journal article" date="2017" name="Curr. Biol.">
        <title>The Evolution of Venom by Co-option of Single-Copy Genes.</title>
        <authorList>
            <person name="Martinson E.O."/>
            <person name="Mrinalini"/>
            <person name="Kelkar Y.D."/>
            <person name="Chang C.H."/>
            <person name="Werren J.H."/>
        </authorList>
    </citation>
    <scope>NUCLEOTIDE SEQUENCE [LARGE SCALE GENOMIC DNA]</scope>
    <source>
        <strain evidence="4 5">Alberta</strain>
        <tissue evidence="4">Whole body</tissue>
    </source>
</reference>
<dbReference type="InterPro" id="IPR002104">
    <property type="entry name" value="Integrase_catalytic"/>
</dbReference>
<dbReference type="Gene3D" id="1.10.443.10">
    <property type="entry name" value="Intergrase catalytic core"/>
    <property type="match status" value="1"/>
</dbReference>
<accession>A0A232EFB9</accession>
<dbReference type="SUPFAM" id="SSF56349">
    <property type="entry name" value="DNA breaking-rejoining enzymes"/>
    <property type="match status" value="1"/>
</dbReference>
<dbReference type="EMBL" id="NNAY01005076">
    <property type="protein sequence ID" value="OXU17037.1"/>
    <property type="molecule type" value="Genomic_DNA"/>
</dbReference>
<dbReference type="InterPro" id="IPR011010">
    <property type="entry name" value="DNA_brk_join_enz"/>
</dbReference>
<keyword evidence="5" id="KW-1185">Reference proteome</keyword>
<keyword evidence="1" id="KW-0238">DNA-binding</keyword>
<evidence type="ECO:0000259" key="3">
    <source>
        <dbReference type="Pfam" id="PF00589"/>
    </source>
</evidence>
<gene>
    <name evidence="4" type="ORF">TSAR_016695</name>
</gene>
<dbReference type="CDD" id="cd00397">
    <property type="entry name" value="DNA_BRE_C"/>
    <property type="match status" value="1"/>
</dbReference>
<evidence type="ECO:0000313" key="4">
    <source>
        <dbReference type="EMBL" id="OXU17037.1"/>
    </source>
</evidence>
<evidence type="ECO:0000313" key="5">
    <source>
        <dbReference type="Proteomes" id="UP000215335"/>
    </source>
</evidence>
<proteinExistence type="predicted"/>
<dbReference type="AlphaFoldDB" id="A0A232EFB9"/>
<keyword evidence="2" id="KW-0233">DNA recombination</keyword>
<feature type="domain" description="Tyr recombinase" evidence="3">
    <location>
        <begin position="109"/>
        <end position="245"/>
    </location>
</feature>
<evidence type="ECO:0000256" key="1">
    <source>
        <dbReference type="ARBA" id="ARBA00023125"/>
    </source>
</evidence>
<sequence length="425" mass="48339">MTKSCSSDESGDEEEAFQTETLPKKSANRYMLIYDTYKKWQIDHISSLSDSQEKLTSKLKPPTLWSIWSMLKKTLNTRDNVDISYKPKKSLVLKWTDIVIILIFGICRTLRCDELKNLKVQDIEDLGNRNLVSINETKHDKPRQFIIGEHFYDKVKKYTSLRPSDLSSDRFFIQYQKEKCVHQVIGRNKIRETPQAIASYLDLQDANSYTGHCFRRTGATLLSDSDANITILKQLGGWKSTNIAQVLQQCRLSTSKNSLSKIIANKSALSEAVDDDVFDDIEITDFTTARNTKIDVPSSKESTPPKHFSSRLPVKVSFKSSENEPPLKKVKHTESKSCARRQVLQYLSDESIRNNSDVNFVDLEIQNNVSSDDRIKTNFVVAIFYVLYPVASSFSQTLGSNILIFEPNVCENDEATGYSSYGIAV</sequence>
<dbReference type="Pfam" id="PF00589">
    <property type="entry name" value="Phage_integrase"/>
    <property type="match status" value="1"/>
</dbReference>
<dbReference type="OrthoDB" id="7697116at2759"/>
<dbReference type="InterPro" id="IPR013762">
    <property type="entry name" value="Integrase-like_cat_sf"/>
</dbReference>
<dbReference type="GO" id="GO:0015074">
    <property type="term" value="P:DNA integration"/>
    <property type="evidence" value="ECO:0007669"/>
    <property type="project" value="InterPro"/>
</dbReference>
<dbReference type="PANTHER" id="PTHR30349:SF41">
    <property type="entry name" value="INTEGRASE_RECOMBINASE PROTEIN MJ0367-RELATED"/>
    <property type="match status" value="1"/>
</dbReference>
<organism evidence="4 5">
    <name type="scientific">Trichomalopsis sarcophagae</name>
    <dbReference type="NCBI Taxonomy" id="543379"/>
    <lineage>
        <taxon>Eukaryota</taxon>
        <taxon>Metazoa</taxon>
        <taxon>Ecdysozoa</taxon>
        <taxon>Arthropoda</taxon>
        <taxon>Hexapoda</taxon>
        <taxon>Insecta</taxon>
        <taxon>Pterygota</taxon>
        <taxon>Neoptera</taxon>
        <taxon>Endopterygota</taxon>
        <taxon>Hymenoptera</taxon>
        <taxon>Apocrita</taxon>
        <taxon>Proctotrupomorpha</taxon>
        <taxon>Chalcidoidea</taxon>
        <taxon>Pteromalidae</taxon>
        <taxon>Pteromalinae</taxon>
        <taxon>Trichomalopsis</taxon>
    </lineage>
</organism>
<comment type="caution">
    <text evidence="4">The sequence shown here is derived from an EMBL/GenBank/DDBJ whole genome shotgun (WGS) entry which is preliminary data.</text>
</comment>
<dbReference type="Proteomes" id="UP000215335">
    <property type="component" value="Unassembled WGS sequence"/>
</dbReference>
<dbReference type="InterPro" id="IPR050090">
    <property type="entry name" value="Tyrosine_recombinase_XerCD"/>
</dbReference>
<protein>
    <recommendedName>
        <fullName evidence="3">Tyr recombinase domain-containing protein</fullName>
    </recommendedName>
</protein>
<dbReference type="GO" id="GO:0003677">
    <property type="term" value="F:DNA binding"/>
    <property type="evidence" value="ECO:0007669"/>
    <property type="project" value="UniProtKB-KW"/>
</dbReference>